<dbReference type="GO" id="GO:0008270">
    <property type="term" value="F:zinc ion binding"/>
    <property type="evidence" value="ECO:0007669"/>
    <property type="project" value="UniProtKB-KW"/>
</dbReference>
<feature type="domain" description="RING-type" evidence="17">
    <location>
        <begin position="866"/>
        <end position="911"/>
    </location>
</feature>
<dbReference type="EMBL" id="IACF01001129">
    <property type="protein sequence ID" value="LAB66848.1"/>
    <property type="molecule type" value="mRNA"/>
</dbReference>
<feature type="region of interest" description="Disordered" evidence="16">
    <location>
        <begin position="386"/>
        <end position="474"/>
    </location>
</feature>
<feature type="domain" description="FYVE-type" evidence="18">
    <location>
        <begin position="860"/>
        <end position="918"/>
    </location>
</feature>
<dbReference type="InterPro" id="IPR013083">
    <property type="entry name" value="Znf_RING/FYVE/PHD"/>
</dbReference>
<reference evidence="19" key="2">
    <citation type="journal article" date="2018" name="Biosci. Biotechnol. Biochem.">
        <title>Polysaccharide hydrolase of the hadal zone amphipods Hirondellea gigas.</title>
        <authorList>
            <person name="Kobayashi H."/>
            <person name="Nagahama T."/>
            <person name="Arai W."/>
            <person name="Sasagawa Y."/>
            <person name="Umeda M."/>
            <person name="Hayashi T."/>
            <person name="Nikaido I."/>
            <person name="Watanabe H."/>
            <person name="Oguri K."/>
            <person name="Kitazato H."/>
            <person name="Fujioka K."/>
            <person name="Kido Y."/>
            <person name="Takami H."/>
        </authorList>
    </citation>
    <scope>NUCLEOTIDE SEQUENCE</scope>
    <source>
        <tissue evidence="19">Whole body</tissue>
    </source>
</reference>
<evidence type="ECO:0000256" key="10">
    <source>
        <dbReference type="ARBA" id="ARBA00022771"/>
    </source>
</evidence>
<dbReference type="PROSITE" id="PS50089">
    <property type="entry name" value="ZF_RING_2"/>
    <property type="match status" value="1"/>
</dbReference>
<dbReference type="FunFam" id="1.20.5.730:FF:000005">
    <property type="entry name" value="RABaptiN (Rab effector)"/>
    <property type="match status" value="1"/>
</dbReference>
<dbReference type="InterPro" id="IPR018514">
    <property type="entry name" value="Rabaptin_CC"/>
</dbReference>
<evidence type="ECO:0000256" key="15">
    <source>
        <dbReference type="SAM" id="Coils"/>
    </source>
</evidence>
<dbReference type="Gene3D" id="1.20.5.730">
    <property type="entry name" value="Single helix bin"/>
    <property type="match status" value="1"/>
</dbReference>
<evidence type="ECO:0000256" key="11">
    <source>
        <dbReference type="ARBA" id="ARBA00022833"/>
    </source>
</evidence>
<evidence type="ECO:0000259" key="18">
    <source>
        <dbReference type="PROSITE" id="PS50178"/>
    </source>
</evidence>
<dbReference type="PANTHER" id="PTHR31179">
    <property type="entry name" value="RAB GTPASE-BINDING EFFECTOR PROTEIN"/>
    <property type="match status" value="1"/>
</dbReference>
<keyword evidence="7" id="KW-0254">Endocytosis</keyword>
<evidence type="ECO:0000259" key="17">
    <source>
        <dbReference type="PROSITE" id="PS50089"/>
    </source>
</evidence>
<reference evidence="20" key="1">
    <citation type="submission" date="2017-11" db="EMBL/GenBank/DDBJ databases">
        <title>The sensing device of the deep-sea amphipod.</title>
        <authorList>
            <person name="Kobayashi H."/>
            <person name="Nagahama T."/>
            <person name="Arai W."/>
            <person name="Sasagawa Y."/>
            <person name="Umeda M."/>
            <person name="Hayashi T."/>
            <person name="Nikaido I."/>
            <person name="Watanabe H."/>
            <person name="Oguri K."/>
            <person name="Kitazato H."/>
            <person name="Fujioka K."/>
            <person name="Kido Y."/>
            <person name="Takami H."/>
        </authorList>
    </citation>
    <scope>NUCLEOTIDE SEQUENCE</scope>
    <source>
        <tissue evidence="20">Whole body</tissue>
    </source>
</reference>
<dbReference type="PROSITE" id="PS50178">
    <property type="entry name" value="ZF_FYVE"/>
    <property type="match status" value="1"/>
</dbReference>
<protein>
    <submittedName>
        <fullName evidence="19 20">Rab GTPase-binding effector protein 1-like</fullName>
    </submittedName>
</protein>
<evidence type="ECO:0000256" key="3">
    <source>
        <dbReference type="ARBA" id="ARBA00006603"/>
    </source>
</evidence>
<organism evidence="19">
    <name type="scientific">Hirondellea gigas</name>
    <dbReference type="NCBI Taxonomy" id="1518452"/>
    <lineage>
        <taxon>Eukaryota</taxon>
        <taxon>Metazoa</taxon>
        <taxon>Ecdysozoa</taxon>
        <taxon>Arthropoda</taxon>
        <taxon>Crustacea</taxon>
        <taxon>Multicrustacea</taxon>
        <taxon>Malacostraca</taxon>
        <taxon>Eumalacostraca</taxon>
        <taxon>Peracarida</taxon>
        <taxon>Amphipoda</taxon>
        <taxon>Amphilochidea</taxon>
        <taxon>Lysianassida</taxon>
        <taxon>Lysianassidira</taxon>
        <taxon>Lysianassoidea</taxon>
        <taxon>Lysianassidae</taxon>
        <taxon>Hirondellea</taxon>
    </lineage>
</organism>
<dbReference type="Gene3D" id="3.30.40.10">
    <property type="entry name" value="Zinc/RING finger domain, C3HC4 (zinc finger)"/>
    <property type="match status" value="1"/>
</dbReference>
<dbReference type="Pfam" id="PF01363">
    <property type="entry name" value="FYVE"/>
    <property type="match status" value="1"/>
</dbReference>
<dbReference type="InterPro" id="IPR017455">
    <property type="entry name" value="Znf_FYVE-rel"/>
</dbReference>
<evidence type="ECO:0000256" key="7">
    <source>
        <dbReference type="ARBA" id="ARBA00022583"/>
    </source>
</evidence>
<evidence type="ECO:0000256" key="1">
    <source>
        <dbReference type="ARBA" id="ARBA00004412"/>
    </source>
</evidence>
<evidence type="ECO:0000256" key="6">
    <source>
        <dbReference type="ARBA" id="ARBA00022553"/>
    </source>
</evidence>
<keyword evidence="8" id="KW-0479">Metal-binding</keyword>
<keyword evidence="12" id="KW-0653">Protein transport</keyword>
<keyword evidence="13 15" id="KW-0175">Coiled coil</keyword>
<dbReference type="GO" id="GO:0008083">
    <property type="term" value="F:growth factor activity"/>
    <property type="evidence" value="ECO:0007669"/>
    <property type="project" value="InterPro"/>
</dbReference>
<dbReference type="SUPFAM" id="SSF103652">
    <property type="entry name" value="G protein-binding domain"/>
    <property type="match status" value="1"/>
</dbReference>
<feature type="region of interest" description="Disordered" evidence="16">
    <location>
        <begin position="506"/>
        <end position="530"/>
    </location>
</feature>
<feature type="compositionally biased region" description="Acidic residues" evidence="16">
    <location>
        <begin position="391"/>
        <end position="406"/>
    </location>
</feature>
<sequence>MSDLGPTDAQVISKLQEEVQQLHQKKQQLEREYGEGRAKLRTIYMQKEEEVRVLGVELEEANSRVVIAECTAENRVEAEQRKCSEELATLQQLCREEAETAVAEVQQRYETELQQLKKQNSKLDADKKKLRTLYQQSKDLQEQQQHPPPQLSSAASILSPGVLSGFTKSIIAKHVPGLQSAASATATPPVTELVSVTSSSSSSVTSSLSGGSSGTVMAGVDNPAFAEAGHGGQHDDAIAEAGGAAAENAVLRELLLPLQEEVRVLRERLLQQQETTETTSQSGENNAISAAAEESSLAAEKSSRADLELYTSILNAQKLELVQQLTQLKGEGDKWKKLYESEQRGLQELQATWQRANDQFLTSQRHNLAMTHKFRAILTQQQLQQLAQDKDDLDEADCDEFSPSEDESPRTGNKVEGTPARVLRSPRDADDEGEESILEEIVFPERGGSSKIAERSPLSTPLSPSPSAERKPSADLLSITDSDGEVRLSVLYSPDNLPRLTDDQRRALQHPEQSQHEVCSSLSSPSSGGERVVTEAVWRRLQRDLKLTKQQLAKPCPRCTQSQQQLRTAKSELETSKASAELLEKGVERQVVELNREAEHRKNMETLWTEQLEEYQEKETIWSQRLEEATRQHRELQTRWRSVVADLHQKLASLTADRVSVQQHLNLVQHENDRLAGKHLKSARELQDETIDLPPTMEEMQLLLLRLKEEVITAKVSKETTEQDLGATVNMLQQQLLQEENQRLRLEDGLKLENRKLREMVSSLQQSATKEQKCEEQQQHQLELDQQQLAAVKRELSDIVKAKRQLESDVAEQRQRVSSLQHDLDLSEQTQRDFVRLSQTLQVQLEKIRQSDSEVRWQHEDDVDDCNNCKQRFISLRKKHHCRHCGRVFCSDCVNKTVKAGPNNRSCRVCNVCHTLLVPHATPYFSSAHDLQSGSAN</sequence>
<dbReference type="GO" id="GO:0006897">
    <property type="term" value="P:endocytosis"/>
    <property type="evidence" value="ECO:0007669"/>
    <property type="project" value="UniProtKB-KW"/>
</dbReference>
<evidence type="ECO:0000256" key="9">
    <source>
        <dbReference type="ARBA" id="ARBA00022753"/>
    </source>
</evidence>
<feature type="compositionally biased region" description="Acidic residues" evidence="16">
    <location>
        <begin position="429"/>
        <end position="438"/>
    </location>
</feature>
<dbReference type="SUPFAM" id="SSF57903">
    <property type="entry name" value="FYVE/PHD zinc finger"/>
    <property type="match status" value="1"/>
</dbReference>
<feature type="coiled-coil region" evidence="15">
    <location>
        <begin position="95"/>
        <end position="143"/>
    </location>
</feature>
<proteinExistence type="evidence at transcript level"/>
<comment type="similarity">
    <text evidence="3">Belongs to the rabaptin family.</text>
</comment>
<evidence type="ECO:0000256" key="2">
    <source>
        <dbReference type="ARBA" id="ARBA00004496"/>
    </source>
</evidence>
<evidence type="ECO:0000256" key="4">
    <source>
        <dbReference type="ARBA" id="ARBA00022448"/>
    </source>
</evidence>
<evidence type="ECO:0000256" key="12">
    <source>
        <dbReference type="ARBA" id="ARBA00022927"/>
    </source>
</evidence>
<dbReference type="InterPro" id="IPR003914">
    <property type="entry name" value="Rabaptin"/>
</dbReference>
<evidence type="ECO:0000256" key="16">
    <source>
        <dbReference type="SAM" id="MobiDB-lite"/>
    </source>
</evidence>
<dbReference type="GO" id="GO:0005769">
    <property type="term" value="C:early endosome"/>
    <property type="evidence" value="ECO:0007669"/>
    <property type="project" value="UniProtKB-SubCell"/>
</dbReference>
<dbReference type="GO" id="GO:0015031">
    <property type="term" value="P:protein transport"/>
    <property type="evidence" value="ECO:0007669"/>
    <property type="project" value="UniProtKB-KW"/>
</dbReference>
<dbReference type="InterPro" id="IPR015390">
    <property type="entry name" value="Rabaptin_Rab5-bd_dom"/>
</dbReference>
<feature type="coiled-coil region" evidence="15">
    <location>
        <begin position="12"/>
        <end position="64"/>
    </location>
</feature>
<evidence type="ECO:0000256" key="14">
    <source>
        <dbReference type="PROSITE-ProRule" id="PRU00175"/>
    </source>
</evidence>
<evidence type="ECO:0000256" key="5">
    <source>
        <dbReference type="ARBA" id="ARBA00022490"/>
    </source>
</evidence>
<dbReference type="Pfam" id="PF03528">
    <property type="entry name" value="Rabaptin"/>
    <property type="match status" value="1"/>
</dbReference>
<feature type="compositionally biased region" description="Low complexity" evidence="16">
    <location>
        <begin position="456"/>
        <end position="467"/>
    </location>
</feature>
<feature type="coiled-coil region" evidence="15">
    <location>
        <begin position="577"/>
        <end position="632"/>
    </location>
</feature>
<dbReference type="Pfam" id="PF09311">
    <property type="entry name" value="Rab5-bind"/>
    <property type="match status" value="1"/>
</dbReference>
<dbReference type="InterPro" id="IPR001841">
    <property type="entry name" value="Znf_RING"/>
</dbReference>
<dbReference type="AlphaFoldDB" id="A0A2P2HYJ1"/>
<comment type="subcellular location">
    <subcellularLocation>
        <location evidence="2">Cytoplasm</location>
    </subcellularLocation>
    <subcellularLocation>
        <location evidence="1">Early endosome</location>
    </subcellularLocation>
</comment>
<keyword evidence="4" id="KW-0813">Transport</keyword>
<feature type="coiled-coil region" evidence="15">
    <location>
        <begin position="775"/>
        <end position="823"/>
    </location>
</feature>
<dbReference type="InterPro" id="IPR000306">
    <property type="entry name" value="Znf_FYVE"/>
</dbReference>
<name>A0A2P2HYJ1_9CRUS</name>
<dbReference type="InterPro" id="IPR011011">
    <property type="entry name" value="Znf_FYVE_PHD"/>
</dbReference>
<dbReference type="GO" id="GO:0005096">
    <property type="term" value="F:GTPase activator activity"/>
    <property type="evidence" value="ECO:0007669"/>
    <property type="project" value="InterPro"/>
</dbReference>
<keyword evidence="6" id="KW-0597">Phosphoprotein</keyword>
<dbReference type="EMBL" id="IACT01005032">
    <property type="protein sequence ID" value="LAC24204.1"/>
    <property type="molecule type" value="mRNA"/>
</dbReference>
<keyword evidence="9" id="KW-0967">Endosome</keyword>
<keyword evidence="10 14" id="KW-0863">Zinc-finger</keyword>
<evidence type="ECO:0000256" key="13">
    <source>
        <dbReference type="ARBA" id="ARBA00023054"/>
    </source>
</evidence>
<evidence type="ECO:0000313" key="19">
    <source>
        <dbReference type="EMBL" id="LAB66848.1"/>
    </source>
</evidence>
<dbReference type="CDD" id="cd15739">
    <property type="entry name" value="FYVE_RABE_unchar"/>
    <property type="match status" value="1"/>
</dbReference>
<evidence type="ECO:0000256" key="8">
    <source>
        <dbReference type="ARBA" id="ARBA00022723"/>
    </source>
</evidence>
<accession>A0A2P2HYJ1</accession>
<dbReference type="PANTHER" id="PTHR31179:SF7">
    <property type="entry name" value="FYVE-TYPE DOMAIN-CONTAINING PROTEIN"/>
    <property type="match status" value="1"/>
</dbReference>
<evidence type="ECO:0000313" key="20">
    <source>
        <dbReference type="EMBL" id="LAC24204.1"/>
    </source>
</evidence>
<dbReference type="SMART" id="SM00064">
    <property type="entry name" value="FYVE"/>
    <property type="match status" value="1"/>
</dbReference>
<keyword evidence="11" id="KW-0862">Zinc</keyword>
<keyword evidence="5" id="KW-0963">Cytoplasm</keyword>